<protein>
    <recommendedName>
        <fullName evidence="4">CARMIL C-terminal domain-containing protein</fullName>
    </recommendedName>
</protein>
<feature type="region of interest" description="Disordered" evidence="1">
    <location>
        <begin position="121"/>
        <end position="286"/>
    </location>
</feature>
<dbReference type="Proteomes" id="UP000762676">
    <property type="component" value="Unassembled WGS sequence"/>
</dbReference>
<gene>
    <name evidence="2" type="ORF">ElyMa_005682400</name>
</gene>
<accession>A0AAV4FGN8</accession>
<keyword evidence="3" id="KW-1185">Reference proteome</keyword>
<reference evidence="2 3" key="1">
    <citation type="journal article" date="2021" name="Elife">
        <title>Chloroplast acquisition without the gene transfer in kleptoplastic sea slugs, Plakobranchus ocellatus.</title>
        <authorList>
            <person name="Maeda T."/>
            <person name="Takahashi S."/>
            <person name="Yoshida T."/>
            <person name="Shimamura S."/>
            <person name="Takaki Y."/>
            <person name="Nagai Y."/>
            <person name="Toyoda A."/>
            <person name="Suzuki Y."/>
            <person name="Arimoto A."/>
            <person name="Ishii H."/>
            <person name="Satoh N."/>
            <person name="Nishiyama T."/>
            <person name="Hasebe M."/>
            <person name="Maruyama T."/>
            <person name="Minagawa J."/>
            <person name="Obokata J."/>
            <person name="Shigenobu S."/>
        </authorList>
    </citation>
    <scope>NUCLEOTIDE SEQUENCE [LARGE SCALE GENOMIC DNA]</scope>
</reference>
<sequence length="286" mass="31440">MLVSSLMGGDMGATRPLLRAPLDEEFEERPGTPNIVISQDPGLDVAFRKSRSKSIINDNRHIDASGLRNLLNAGRRDSKMVLTRYDRNLTSQHGGGIEISDIQRRKTSRNRRLQRLFSVVGSGAASPSGASPVQKRKSWCEVESESAVERHKHPQGPRHAATVDLGTGVGRMGTVDPIEQSSLAKHLDSVFEEDEEKGKRALPGSEGEEGEGDTPGLKHHKSVLKRQVGMDRSTPSPMSERSKSMSREESQGPKLNMQEEAEGSMPLTDIKERTEADDQPDKDSRV</sequence>
<dbReference type="AlphaFoldDB" id="A0AAV4FGN8"/>
<dbReference type="EMBL" id="BMAT01011373">
    <property type="protein sequence ID" value="GFR71556.1"/>
    <property type="molecule type" value="Genomic_DNA"/>
</dbReference>
<organism evidence="2 3">
    <name type="scientific">Elysia marginata</name>
    <dbReference type="NCBI Taxonomy" id="1093978"/>
    <lineage>
        <taxon>Eukaryota</taxon>
        <taxon>Metazoa</taxon>
        <taxon>Spiralia</taxon>
        <taxon>Lophotrochozoa</taxon>
        <taxon>Mollusca</taxon>
        <taxon>Gastropoda</taxon>
        <taxon>Heterobranchia</taxon>
        <taxon>Euthyneura</taxon>
        <taxon>Panpulmonata</taxon>
        <taxon>Sacoglossa</taxon>
        <taxon>Placobranchoidea</taxon>
        <taxon>Plakobranchidae</taxon>
        <taxon>Elysia</taxon>
    </lineage>
</organism>
<evidence type="ECO:0000256" key="1">
    <source>
        <dbReference type="SAM" id="MobiDB-lite"/>
    </source>
</evidence>
<feature type="compositionally biased region" description="Basic and acidic residues" evidence="1">
    <location>
        <begin position="269"/>
        <end position="286"/>
    </location>
</feature>
<evidence type="ECO:0000313" key="2">
    <source>
        <dbReference type="EMBL" id="GFR71556.1"/>
    </source>
</evidence>
<feature type="compositionally biased region" description="Low complexity" evidence="1">
    <location>
        <begin position="121"/>
        <end position="133"/>
    </location>
</feature>
<evidence type="ECO:0000313" key="3">
    <source>
        <dbReference type="Proteomes" id="UP000762676"/>
    </source>
</evidence>
<name>A0AAV4FGN8_9GAST</name>
<evidence type="ECO:0008006" key="4">
    <source>
        <dbReference type="Google" id="ProtNLM"/>
    </source>
</evidence>
<feature type="compositionally biased region" description="Basic and acidic residues" evidence="1">
    <location>
        <begin position="240"/>
        <end position="251"/>
    </location>
</feature>
<proteinExistence type="predicted"/>
<comment type="caution">
    <text evidence="2">The sequence shown here is derived from an EMBL/GenBank/DDBJ whole genome shotgun (WGS) entry which is preliminary data.</text>
</comment>